<keyword evidence="1" id="KW-0472">Membrane</keyword>
<sequence>MSKAFVLYLLSGILLAVILHILAKFSLRASIFVGVFTGIVSFFSLEYKRK</sequence>
<organism evidence="2 3">
    <name type="scientific">Bizionia echini</name>
    <dbReference type="NCBI Taxonomy" id="649333"/>
    <lineage>
        <taxon>Bacteria</taxon>
        <taxon>Pseudomonadati</taxon>
        <taxon>Bacteroidota</taxon>
        <taxon>Flavobacteriia</taxon>
        <taxon>Flavobacteriales</taxon>
        <taxon>Flavobacteriaceae</taxon>
        <taxon>Bizionia</taxon>
    </lineage>
</organism>
<name>A0A1I5CNN7_9FLAO</name>
<keyword evidence="3" id="KW-1185">Reference proteome</keyword>
<keyword evidence="1" id="KW-1133">Transmembrane helix</keyword>
<evidence type="ECO:0000313" key="3">
    <source>
        <dbReference type="Proteomes" id="UP000198705"/>
    </source>
</evidence>
<dbReference type="AlphaFoldDB" id="A0A1I5CNN7"/>
<accession>A0A1I5CNN7</accession>
<dbReference type="EMBL" id="FOVN01000005">
    <property type="protein sequence ID" value="SFN88251.1"/>
    <property type="molecule type" value="Genomic_DNA"/>
</dbReference>
<protein>
    <submittedName>
        <fullName evidence="2">Uncharacterized protein</fullName>
    </submittedName>
</protein>
<proteinExistence type="predicted"/>
<dbReference type="Proteomes" id="UP000198705">
    <property type="component" value="Unassembled WGS sequence"/>
</dbReference>
<gene>
    <name evidence="2" type="ORF">SAMN04487989_105174</name>
</gene>
<keyword evidence="1" id="KW-0812">Transmembrane</keyword>
<evidence type="ECO:0000256" key="1">
    <source>
        <dbReference type="SAM" id="Phobius"/>
    </source>
</evidence>
<evidence type="ECO:0000313" key="2">
    <source>
        <dbReference type="EMBL" id="SFN88251.1"/>
    </source>
</evidence>
<feature type="transmembrane region" description="Helical" evidence="1">
    <location>
        <begin position="5"/>
        <end position="23"/>
    </location>
</feature>
<feature type="transmembrane region" description="Helical" evidence="1">
    <location>
        <begin position="29"/>
        <end position="47"/>
    </location>
</feature>
<reference evidence="3" key="1">
    <citation type="submission" date="2016-10" db="EMBL/GenBank/DDBJ databases">
        <authorList>
            <person name="Varghese N."/>
            <person name="Submissions S."/>
        </authorList>
    </citation>
    <scope>NUCLEOTIDE SEQUENCE [LARGE SCALE GENOMIC DNA]</scope>
    <source>
        <strain evidence="3">DSM 23925</strain>
    </source>
</reference>